<evidence type="ECO:0000256" key="1">
    <source>
        <dbReference type="SAM" id="MobiDB-lite"/>
    </source>
</evidence>
<comment type="caution">
    <text evidence="2">The sequence shown here is derived from an EMBL/GenBank/DDBJ whole genome shotgun (WGS) entry which is preliminary data.</text>
</comment>
<dbReference type="EMBL" id="BMJG01000001">
    <property type="protein sequence ID" value="GGC25235.1"/>
    <property type="molecule type" value="Genomic_DNA"/>
</dbReference>
<reference evidence="3" key="1">
    <citation type="journal article" date="2019" name="Int. J. Syst. Evol. Microbiol.">
        <title>The Global Catalogue of Microorganisms (GCM) 10K type strain sequencing project: providing services to taxonomists for standard genome sequencing and annotation.</title>
        <authorList>
            <consortium name="The Broad Institute Genomics Platform"/>
            <consortium name="The Broad Institute Genome Sequencing Center for Infectious Disease"/>
            <person name="Wu L."/>
            <person name="Ma J."/>
        </authorList>
    </citation>
    <scope>NUCLEOTIDE SEQUENCE [LARGE SCALE GENOMIC DNA]</scope>
    <source>
        <strain evidence="3">CGMCC 1.15472</strain>
    </source>
</reference>
<evidence type="ECO:0008006" key="4">
    <source>
        <dbReference type="Google" id="ProtNLM"/>
    </source>
</evidence>
<proteinExistence type="predicted"/>
<feature type="region of interest" description="Disordered" evidence="1">
    <location>
        <begin position="1"/>
        <end position="39"/>
    </location>
</feature>
<protein>
    <recommendedName>
        <fullName evidence="4">50S ribosomal protein L34</fullName>
    </recommendedName>
</protein>
<dbReference type="Proteomes" id="UP000632322">
    <property type="component" value="Unassembled WGS sequence"/>
</dbReference>
<evidence type="ECO:0000313" key="3">
    <source>
        <dbReference type="Proteomes" id="UP000632322"/>
    </source>
</evidence>
<sequence>MARATTSPRVSHCGEFGLASGRHRRQARKPASAAAAAVTKKSTFSRRGVLAGHDGRQKIPVVRTAVKNIPSKRRSREVTA</sequence>
<organism evidence="2 3">
    <name type="scientific">Brevibacterium sediminis</name>
    <dbReference type="NCBI Taxonomy" id="1857024"/>
    <lineage>
        <taxon>Bacteria</taxon>
        <taxon>Bacillati</taxon>
        <taxon>Actinomycetota</taxon>
        <taxon>Actinomycetes</taxon>
        <taxon>Micrococcales</taxon>
        <taxon>Brevibacteriaceae</taxon>
        <taxon>Brevibacterium</taxon>
    </lineage>
</organism>
<keyword evidence="3" id="KW-1185">Reference proteome</keyword>
<gene>
    <name evidence="2" type="ORF">GCM10010974_04920</name>
</gene>
<accession>A0ABQ1LNK5</accession>
<evidence type="ECO:0000313" key="2">
    <source>
        <dbReference type="EMBL" id="GGC25235.1"/>
    </source>
</evidence>
<name>A0ABQ1LNK5_9MICO</name>